<dbReference type="GO" id="GO:0015628">
    <property type="term" value="P:protein secretion by the type II secretion system"/>
    <property type="evidence" value="ECO:0007669"/>
    <property type="project" value="InterPro"/>
</dbReference>
<dbReference type="PROSITE" id="PS00409">
    <property type="entry name" value="PROKAR_NTER_METHYL"/>
    <property type="match status" value="1"/>
</dbReference>
<dbReference type="AlphaFoldDB" id="A0A1B1RXH7"/>
<dbReference type="OrthoDB" id="2428428at2"/>
<keyword evidence="4" id="KW-1133">Transmembrane helix</keyword>
<dbReference type="GO" id="GO:0009986">
    <property type="term" value="C:cell surface"/>
    <property type="evidence" value="ECO:0007669"/>
    <property type="project" value="UniProtKB-SubCell"/>
</dbReference>
<dbReference type="InterPro" id="IPR045584">
    <property type="entry name" value="Pilin-like"/>
</dbReference>
<keyword evidence="2" id="KW-0488">Methylation</keyword>
<dbReference type="Gene3D" id="3.30.700.10">
    <property type="entry name" value="Glycoprotein, Type 4 Pilin"/>
    <property type="match status" value="1"/>
</dbReference>
<accession>A0A1B1RXH7</accession>
<dbReference type="NCBIfam" id="TIGR02532">
    <property type="entry name" value="IV_pilin_GFxxxE"/>
    <property type="match status" value="1"/>
</dbReference>
<dbReference type="Proteomes" id="UP000053354">
    <property type="component" value="Chromosome"/>
</dbReference>
<dbReference type="GO" id="GO:0015627">
    <property type="term" value="C:type II protein secretion system complex"/>
    <property type="evidence" value="ECO:0007669"/>
    <property type="project" value="InterPro"/>
</dbReference>
<dbReference type="PRINTS" id="PR00813">
    <property type="entry name" value="BCTERIALGSPG"/>
</dbReference>
<protein>
    <submittedName>
        <fullName evidence="5">Tfp assembly type protein</fullName>
    </submittedName>
</protein>
<sequence>MKNYLQKKLNNEKGMTLIELLAVIVIIAIIAAIAIPAIGNIIENSRYSAVKSDATNSISAANIYFTENPDKTSVSAKVLKDDGYLDSPGKLPATTTGTAAGSGITVFTNSNPIKISTPAITYSTGKTLTFTNASIELINADDKKGSEDPAAKTIPAQ</sequence>
<evidence type="ECO:0000256" key="2">
    <source>
        <dbReference type="ARBA" id="ARBA00022481"/>
    </source>
</evidence>
<dbReference type="KEGG" id="pll:I858_000950"/>
<keyword evidence="6" id="KW-1185">Reference proteome</keyword>
<keyword evidence="3" id="KW-0178">Competence</keyword>
<evidence type="ECO:0000313" key="5">
    <source>
        <dbReference type="EMBL" id="ANU25645.1"/>
    </source>
</evidence>
<organism evidence="5 6">
    <name type="scientific">Planococcus versutus</name>
    <dbReference type="NCBI Taxonomy" id="1302659"/>
    <lineage>
        <taxon>Bacteria</taxon>
        <taxon>Bacillati</taxon>
        <taxon>Bacillota</taxon>
        <taxon>Bacilli</taxon>
        <taxon>Bacillales</taxon>
        <taxon>Caryophanaceae</taxon>
        <taxon>Planococcus</taxon>
    </lineage>
</organism>
<dbReference type="InterPro" id="IPR012902">
    <property type="entry name" value="N_methyl_site"/>
</dbReference>
<gene>
    <name evidence="5" type="ORF">I858_000950</name>
</gene>
<dbReference type="Pfam" id="PF07963">
    <property type="entry name" value="N_methyl"/>
    <property type="match status" value="1"/>
</dbReference>
<feature type="transmembrane region" description="Helical" evidence="4">
    <location>
        <begin position="20"/>
        <end position="42"/>
    </location>
</feature>
<keyword evidence="4" id="KW-0472">Membrane</keyword>
<evidence type="ECO:0000256" key="1">
    <source>
        <dbReference type="ARBA" id="ARBA00004241"/>
    </source>
</evidence>
<dbReference type="SUPFAM" id="SSF54523">
    <property type="entry name" value="Pili subunits"/>
    <property type="match status" value="1"/>
</dbReference>
<reference evidence="5" key="1">
    <citation type="submission" date="2016-10" db="EMBL/GenBank/DDBJ databases">
        <authorList>
            <person name="See-Too W.S."/>
        </authorList>
    </citation>
    <scope>NUCLEOTIDE SEQUENCE</scope>
    <source>
        <strain evidence="5">L10.15</strain>
    </source>
</reference>
<dbReference type="GO" id="GO:0030420">
    <property type="term" value="P:establishment of competence for transformation"/>
    <property type="evidence" value="ECO:0007669"/>
    <property type="project" value="UniProtKB-KW"/>
</dbReference>
<evidence type="ECO:0000256" key="3">
    <source>
        <dbReference type="ARBA" id="ARBA00023287"/>
    </source>
</evidence>
<evidence type="ECO:0000313" key="6">
    <source>
        <dbReference type="Proteomes" id="UP000053354"/>
    </source>
</evidence>
<name>A0A1B1RXH7_9BACL</name>
<dbReference type="EMBL" id="CP016540">
    <property type="protein sequence ID" value="ANU25645.1"/>
    <property type="molecule type" value="Genomic_DNA"/>
</dbReference>
<dbReference type="InterPro" id="IPR000983">
    <property type="entry name" value="Bac_GSPG_pilin"/>
</dbReference>
<proteinExistence type="predicted"/>
<keyword evidence="4" id="KW-0812">Transmembrane</keyword>
<evidence type="ECO:0000256" key="4">
    <source>
        <dbReference type="SAM" id="Phobius"/>
    </source>
</evidence>
<dbReference type="STRING" id="1302659.I858_000950"/>
<dbReference type="RefSeq" id="WP_065524222.1">
    <property type="nucleotide sequence ID" value="NZ_CP016540.2"/>
</dbReference>
<comment type="subcellular location">
    <subcellularLocation>
        <location evidence="1">Cell surface</location>
    </subcellularLocation>
</comment>